<dbReference type="Proteomes" id="UP001520140">
    <property type="component" value="Unassembled WGS sequence"/>
</dbReference>
<proteinExistence type="predicted"/>
<evidence type="ECO:0008006" key="5">
    <source>
        <dbReference type="Google" id="ProtNLM"/>
    </source>
</evidence>
<dbReference type="EMBL" id="JABUKG010000002">
    <property type="protein sequence ID" value="MBY6319849.1"/>
    <property type="molecule type" value="Genomic_DNA"/>
</dbReference>
<gene>
    <name evidence="1" type="ORF">HQ605_03330</name>
    <name evidence="2" type="ORF">SAMN05444374_11490</name>
</gene>
<name>A0A1I0U9M8_9NOCA</name>
<evidence type="ECO:0000313" key="1">
    <source>
        <dbReference type="EMBL" id="MBY6319849.1"/>
    </source>
</evidence>
<keyword evidence="4" id="KW-1185">Reference proteome</keyword>
<dbReference type="AlphaFoldDB" id="A0A1I0U9M8"/>
<accession>A0A1I0U9M8</accession>
<reference evidence="1 4" key="2">
    <citation type="submission" date="2020-06" db="EMBL/GenBank/DDBJ databases">
        <title>Taxonomy, biology and ecology of Rhodococcus bacteria occurring in California pistachio and other woody hosts as revealed by genome sequence analyses.</title>
        <authorList>
            <person name="Gai Y."/>
            <person name="Riely B."/>
        </authorList>
    </citation>
    <scope>NUCLEOTIDE SEQUENCE [LARGE SCALE GENOMIC DNA]</scope>
    <source>
        <strain evidence="1 4">BP-284</strain>
    </source>
</reference>
<organism evidence="2 3">
    <name type="scientific">Rhodococcoides kroppenstedtii</name>
    <dbReference type="NCBI Taxonomy" id="293050"/>
    <lineage>
        <taxon>Bacteria</taxon>
        <taxon>Bacillati</taxon>
        <taxon>Actinomycetota</taxon>
        <taxon>Actinomycetes</taxon>
        <taxon>Mycobacteriales</taxon>
        <taxon>Nocardiaceae</taxon>
        <taxon>Rhodococcoides</taxon>
    </lineage>
</organism>
<reference evidence="2 3" key="1">
    <citation type="submission" date="2016-10" db="EMBL/GenBank/DDBJ databases">
        <authorList>
            <person name="de Groot N.N."/>
        </authorList>
    </citation>
    <scope>NUCLEOTIDE SEQUENCE [LARGE SCALE GENOMIC DNA]</scope>
    <source>
        <strain evidence="2 3">DSM 44908</strain>
    </source>
</reference>
<dbReference type="GeneID" id="85487136"/>
<sequence length="249" mass="26945">MTVLAPLSPLTLPARATGFATRASRGATRLEDRASGTTLVMSTPAMDRALWEEYLDAADASYSRHGVSVALDAARVRDGRDTAVFFAAVDRSGAVVAGVRGQGPYLSAQQSHALVEWEGNADRSKVEALISDRLHDGVVEMKSAFVSASAESPGALSALLSRTALPTMVFTGARFVMATAADHVLRRWESGGGRVVDSIAPAAYPDERYRTRMMWWDRDSLYRDVTPDVWDHIASETEMLTGRDIVRAA</sequence>
<dbReference type="RefSeq" id="WP_201132850.1">
    <property type="nucleotide sequence ID" value="NZ_FOJN01000014.1"/>
</dbReference>
<dbReference type="EMBL" id="FOJN01000014">
    <property type="protein sequence ID" value="SFA59916.1"/>
    <property type="molecule type" value="Genomic_DNA"/>
</dbReference>
<dbReference type="Proteomes" id="UP000182054">
    <property type="component" value="Unassembled WGS sequence"/>
</dbReference>
<evidence type="ECO:0000313" key="3">
    <source>
        <dbReference type="Proteomes" id="UP000182054"/>
    </source>
</evidence>
<evidence type="ECO:0000313" key="4">
    <source>
        <dbReference type="Proteomes" id="UP001520140"/>
    </source>
</evidence>
<evidence type="ECO:0000313" key="2">
    <source>
        <dbReference type="EMBL" id="SFA59916.1"/>
    </source>
</evidence>
<protein>
    <recommendedName>
        <fullName evidence="5">N-acetyltransferase domain-containing protein</fullName>
    </recommendedName>
</protein>